<evidence type="ECO:0000256" key="2">
    <source>
        <dbReference type="ARBA" id="ARBA00011738"/>
    </source>
</evidence>
<dbReference type="Gene3D" id="3.30.420.40">
    <property type="match status" value="2"/>
</dbReference>
<dbReference type="GO" id="GO:0051536">
    <property type="term" value="F:iron-sulfur cluster binding"/>
    <property type="evidence" value="ECO:0007669"/>
    <property type="project" value="UniProtKB-KW"/>
</dbReference>
<evidence type="ECO:0000256" key="4">
    <source>
        <dbReference type="ARBA" id="ARBA00023004"/>
    </source>
</evidence>
<evidence type="ECO:0000313" key="7">
    <source>
        <dbReference type="EMBL" id="SHI26741.1"/>
    </source>
</evidence>
<dbReference type="PANTHER" id="PTHR32329">
    <property type="entry name" value="BIFUNCTIONAL PROTEIN [INCLUDES 2-HYDROXYACYL-COA DEHYDRATASE (N-TER) AND ITS ACTIVATOR DOMAIN (C_TERM)-RELATED"/>
    <property type="match status" value="1"/>
</dbReference>
<evidence type="ECO:0000313" key="8">
    <source>
        <dbReference type="Proteomes" id="UP000183954"/>
    </source>
</evidence>
<keyword evidence="5" id="KW-0411">Iron-sulfur</keyword>
<comment type="cofactor">
    <cofactor evidence="1">
        <name>[4Fe-4S] cluster</name>
        <dbReference type="ChEBI" id="CHEBI:49883"/>
    </cofactor>
</comment>
<dbReference type="PANTHER" id="PTHR32329:SF2">
    <property type="entry name" value="BIFUNCTIONAL PROTEIN [INCLUDES 2-HYDROXYACYL-COA DEHYDRATASE (N-TER) AND ITS ACTIVATOR DOMAIN (C_TERM)"/>
    <property type="match status" value="1"/>
</dbReference>
<dbReference type="EMBL" id="FQXJ01000014">
    <property type="protein sequence ID" value="SHI26741.1"/>
    <property type="molecule type" value="Genomic_DNA"/>
</dbReference>
<dbReference type="InterPro" id="IPR002731">
    <property type="entry name" value="ATPase_BadF"/>
</dbReference>
<dbReference type="InterPro" id="IPR008275">
    <property type="entry name" value="CoA_E_activase_dom"/>
</dbReference>
<feature type="domain" description="ATPase BadF/BadG/BcrA/BcrD type" evidence="6">
    <location>
        <begin position="5"/>
        <end position="252"/>
    </location>
</feature>
<evidence type="ECO:0000256" key="1">
    <source>
        <dbReference type="ARBA" id="ARBA00001966"/>
    </source>
</evidence>
<evidence type="ECO:0000256" key="3">
    <source>
        <dbReference type="ARBA" id="ARBA00022723"/>
    </source>
</evidence>
<dbReference type="NCBIfam" id="TIGR00241">
    <property type="entry name" value="CoA_E_activ"/>
    <property type="match status" value="1"/>
</dbReference>
<dbReference type="Proteomes" id="UP000183954">
    <property type="component" value="Unassembled WGS sequence"/>
</dbReference>
<name>A0A1M5ZRB1_9FIRM</name>
<dbReference type="AlphaFoldDB" id="A0A1M5ZRB1"/>
<keyword evidence="4" id="KW-0408">Iron</keyword>
<gene>
    <name evidence="7" type="ORF">SAMN02746098_03557</name>
</gene>
<comment type="subunit">
    <text evidence="2">Homodimer.</text>
</comment>
<dbReference type="SUPFAM" id="SSF53067">
    <property type="entry name" value="Actin-like ATPase domain"/>
    <property type="match status" value="1"/>
</dbReference>
<organism evidence="7 8">
    <name type="scientific">Desulfosporosinus lacus DSM 15449</name>
    <dbReference type="NCBI Taxonomy" id="1121420"/>
    <lineage>
        <taxon>Bacteria</taxon>
        <taxon>Bacillati</taxon>
        <taxon>Bacillota</taxon>
        <taxon>Clostridia</taxon>
        <taxon>Eubacteriales</taxon>
        <taxon>Desulfitobacteriaceae</taxon>
        <taxon>Desulfosporosinus</taxon>
    </lineage>
</organism>
<evidence type="ECO:0000259" key="6">
    <source>
        <dbReference type="Pfam" id="PF01869"/>
    </source>
</evidence>
<protein>
    <submittedName>
        <fullName evidence="7">CoA-substrate-specific enzyme activase, putative</fullName>
    </submittedName>
</protein>
<dbReference type="RefSeq" id="WP_073031051.1">
    <property type="nucleotide sequence ID" value="NZ_FQXJ01000014.1"/>
</dbReference>
<accession>A0A1M5ZRB1</accession>
<keyword evidence="8" id="KW-1185">Reference proteome</keyword>
<dbReference type="OrthoDB" id="9778513at2"/>
<dbReference type="GO" id="GO:0046872">
    <property type="term" value="F:metal ion binding"/>
    <property type="evidence" value="ECO:0007669"/>
    <property type="project" value="UniProtKB-KW"/>
</dbReference>
<reference evidence="8" key="1">
    <citation type="submission" date="2016-11" db="EMBL/GenBank/DDBJ databases">
        <authorList>
            <person name="Varghese N."/>
            <person name="Submissions S."/>
        </authorList>
    </citation>
    <scope>NUCLEOTIDE SEQUENCE [LARGE SCALE GENOMIC DNA]</scope>
    <source>
        <strain evidence="8">DSM 15449</strain>
    </source>
</reference>
<evidence type="ECO:0000256" key="5">
    <source>
        <dbReference type="ARBA" id="ARBA00023014"/>
    </source>
</evidence>
<dbReference type="InterPro" id="IPR051805">
    <property type="entry name" value="Dehydratase_Activator_Redct"/>
</dbReference>
<keyword evidence="3" id="KW-0479">Metal-binding</keyword>
<dbReference type="STRING" id="1121420.SAMN02746098_03557"/>
<dbReference type="InterPro" id="IPR043129">
    <property type="entry name" value="ATPase_NBD"/>
</dbReference>
<dbReference type="FunFam" id="3.30.420.40:FF:000217">
    <property type="entry name" value="2-hydroxyisocaproyl-CoA dehydratase activator"/>
    <property type="match status" value="1"/>
</dbReference>
<proteinExistence type="predicted"/>
<sequence length="257" mass="26770">MITAGVDIGSTSSKVVVLEEGEKILSKVIIPVGAGSSGPARAFEQSIREVNLSREDIKRVIATGYGRNTFTGADQQITEITCHARGVYELVPGVKTIIDIGGQDAKAIGIGKGGTVSNFIMNDKCAAGTGRFLEVMSRILEINIEDLADLAASAKNEISISNTCTVFAESEVISQLSTGTAREDVAAGIVQSVVGRVAGLVKRIGVQSEVVMTGGVCLNWMIIKVMEKELDVPVIASPMAQLTGALGAALLAFESAS</sequence>
<dbReference type="Pfam" id="PF01869">
    <property type="entry name" value="BcrAD_BadFG"/>
    <property type="match status" value="1"/>
</dbReference>